<protein>
    <recommendedName>
        <fullName evidence="1">DUF4382 domain-containing protein</fullName>
    </recommendedName>
</protein>
<dbReference type="STRING" id="158190.SpiGrapes_2310"/>
<sequence>MQKKLHRFVKVFLGAFLVTFLLLGCSFAADGSGTIKLSLTDAPIVDAQNVEGVFITIQSVEYNLNGAWIKDPDFIGPQVFNLLELTGGTVAPLSNTVIRAGEVTQIRFMLDVQEKGAAQKANPNNYILIDPNSEADGNYDDDVKHELFVPSGSQTGYKAVGNFTIPRNGEVEITADFDVRKSVVKRGGLDEYILKPTLRLVVNHQAGTIAGNFTTNLSTYNAYTIFAYANGSYTDTEAPSGTEDPDDTFIPFENAISSAVADPISNGYVLPFLSAGTYDLIIAGVADDGSYTVIDSTTYRDIVVESESTTTQDVAVGGSL</sequence>
<dbReference type="OrthoDB" id="2111471at2"/>
<evidence type="ECO:0000259" key="1">
    <source>
        <dbReference type="Pfam" id="PF14321"/>
    </source>
</evidence>
<evidence type="ECO:0000313" key="2">
    <source>
        <dbReference type="EMBL" id="AEV30086.1"/>
    </source>
</evidence>
<accession>G8QSF6</accession>
<dbReference type="EMBL" id="CP003155">
    <property type="protein sequence ID" value="AEV30086.1"/>
    <property type="molecule type" value="Genomic_DNA"/>
</dbReference>
<dbReference type="PROSITE" id="PS51257">
    <property type="entry name" value="PROKAR_LIPOPROTEIN"/>
    <property type="match status" value="1"/>
</dbReference>
<feature type="domain" description="DUF4382" evidence="1">
    <location>
        <begin position="32"/>
        <end position="196"/>
    </location>
</feature>
<dbReference type="eggNOG" id="ENOG50309D6">
    <property type="taxonomic scope" value="Bacteria"/>
</dbReference>
<organism evidence="2 3">
    <name type="scientific">Sphaerochaeta pleomorpha (strain ATCC BAA-1885 / DSM 22778 / Grapes)</name>
    <dbReference type="NCBI Taxonomy" id="158190"/>
    <lineage>
        <taxon>Bacteria</taxon>
        <taxon>Pseudomonadati</taxon>
        <taxon>Spirochaetota</taxon>
        <taxon>Spirochaetia</taxon>
        <taxon>Spirochaetales</taxon>
        <taxon>Sphaerochaetaceae</taxon>
        <taxon>Sphaerochaeta</taxon>
    </lineage>
</organism>
<reference evidence="2 3" key="1">
    <citation type="submission" date="2011-11" db="EMBL/GenBank/DDBJ databases">
        <title>Complete sequence of Spirochaeta sp. grapes.</title>
        <authorList>
            <consortium name="US DOE Joint Genome Institute"/>
            <person name="Lucas S."/>
            <person name="Han J."/>
            <person name="Lapidus A."/>
            <person name="Cheng J.-F."/>
            <person name="Goodwin L."/>
            <person name="Pitluck S."/>
            <person name="Peters L."/>
            <person name="Ovchinnikova G."/>
            <person name="Munk A.C."/>
            <person name="Detter J.C."/>
            <person name="Han C."/>
            <person name="Tapia R."/>
            <person name="Land M."/>
            <person name="Hauser L."/>
            <person name="Kyrpides N."/>
            <person name="Ivanova N."/>
            <person name="Pagani I."/>
            <person name="Ritalahtilisa K."/>
            <person name="Loeffler F."/>
            <person name="Woyke T."/>
        </authorList>
    </citation>
    <scope>NUCLEOTIDE SEQUENCE [LARGE SCALE GENOMIC DNA]</scope>
    <source>
        <strain evidence="3">ATCC BAA-1885 / DSM 22778 / Grapes</strain>
    </source>
</reference>
<dbReference type="AlphaFoldDB" id="G8QSF6"/>
<dbReference type="Proteomes" id="UP000005632">
    <property type="component" value="Chromosome"/>
</dbReference>
<evidence type="ECO:0000313" key="3">
    <source>
        <dbReference type="Proteomes" id="UP000005632"/>
    </source>
</evidence>
<gene>
    <name evidence="2" type="ordered locus">SpiGrapes_2310</name>
</gene>
<dbReference type="RefSeq" id="WP_014270927.1">
    <property type="nucleotide sequence ID" value="NC_016633.1"/>
</dbReference>
<proteinExistence type="predicted"/>
<dbReference type="InterPro" id="IPR025491">
    <property type="entry name" value="DUF4382"/>
</dbReference>
<dbReference type="HOGENOM" id="CLU_072066_0_0_12"/>
<name>G8QSF6_SPHPG</name>
<dbReference type="KEGG" id="sgp:SpiGrapes_2310"/>
<keyword evidence="3" id="KW-1185">Reference proteome</keyword>
<dbReference type="Pfam" id="PF14321">
    <property type="entry name" value="DUF4382"/>
    <property type="match status" value="1"/>
</dbReference>